<sequence>MTPKRKIKAKKFVQDLRNGLGDDALMETYSLTPVQLQKVFSQLVDAGMLDEMELYMRTSISDSVVTKAFVESQLAIKELDSPGFFTPPEVDPKAEIAFTEVISLDSIK</sequence>
<dbReference type="Proteomes" id="UP000006055">
    <property type="component" value="Chromosome"/>
</dbReference>
<proteinExistence type="predicted"/>
<name>I4C9U1_DESTA</name>
<evidence type="ECO:0000313" key="2">
    <source>
        <dbReference type="Proteomes" id="UP000006055"/>
    </source>
</evidence>
<organism evidence="1 2">
    <name type="scientific">Desulfomonile tiedjei (strain ATCC 49306 / DSM 6799 / DCB-1)</name>
    <dbReference type="NCBI Taxonomy" id="706587"/>
    <lineage>
        <taxon>Bacteria</taxon>
        <taxon>Pseudomonadati</taxon>
        <taxon>Thermodesulfobacteriota</taxon>
        <taxon>Desulfomonilia</taxon>
        <taxon>Desulfomonilales</taxon>
        <taxon>Desulfomonilaceae</taxon>
        <taxon>Desulfomonile</taxon>
    </lineage>
</organism>
<gene>
    <name evidence="1" type="ordered locus">Desti_3687</name>
</gene>
<dbReference type="EMBL" id="CP003360">
    <property type="protein sequence ID" value="AFM26332.1"/>
    <property type="molecule type" value="Genomic_DNA"/>
</dbReference>
<dbReference type="AlphaFoldDB" id="I4C9U1"/>
<dbReference type="RefSeq" id="WP_014811460.1">
    <property type="nucleotide sequence ID" value="NC_018025.1"/>
</dbReference>
<dbReference type="HOGENOM" id="CLU_2192806_0_0_7"/>
<accession>I4C9U1</accession>
<evidence type="ECO:0000313" key="1">
    <source>
        <dbReference type="EMBL" id="AFM26332.1"/>
    </source>
</evidence>
<reference evidence="2" key="1">
    <citation type="submission" date="2012-06" db="EMBL/GenBank/DDBJ databases">
        <title>Complete sequence of chromosome of Desulfomonile tiedjei DSM 6799.</title>
        <authorList>
            <person name="Lucas S."/>
            <person name="Copeland A."/>
            <person name="Lapidus A."/>
            <person name="Glavina del Rio T."/>
            <person name="Dalin E."/>
            <person name="Tice H."/>
            <person name="Bruce D."/>
            <person name="Goodwin L."/>
            <person name="Pitluck S."/>
            <person name="Peters L."/>
            <person name="Ovchinnikova G."/>
            <person name="Zeytun A."/>
            <person name="Lu M."/>
            <person name="Kyrpides N."/>
            <person name="Mavromatis K."/>
            <person name="Ivanova N."/>
            <person name="Brettin T."/>
            <person name="Detter J.C."/>
            <person name="Han C."/>
            <person name="Larimer F."/>
            <person name="Land M."/>
            <person name="Hauser L."/>
            <person name="Markowitz V."/>
            <person name="Cheng J.-F."/>
            <person name="Hugenholtz P."/>
            <person name="Woyke T."/>
            <person name="Wu D."/>
            <person name="Spring S."/>
            <person name="Schroeder M."/>
            <person name="Brambilla E."/>
            <person name="Klenk H.-P."/>
            <person name="Eisen J.A."/>
        </authorList>
    </citation>
    <scope>NUCLEOTIDE SEQUENCE [LARGE SCALE GENOMIC DNA]</scope>
    <source>
        <strain evidence="2">ATCC 49306 / DSM 6799 / DCB-1</strain>
    </source>
</reference>
<keyword evidence="2" id="KW-1185">Reference proteome</keyword>
<protein>
    <submittedName>
        <fullName evidence="1">Uncharacterized protein</fullName>
    </submittedName>
</protein>
<dbReference type="KEGG" id="dti:Desti_3687"/>